<proteinExistence type="inferred from homology"/>
<reference evidence="6" key="1">
    <citation type="submission" date="2018-06" db="EMBL/GenBank/DDBJ databases">
        <authorList>
            <person name="Helene L.C."/>
            <person name="Dall'Agnol R."/>
            <person name="Delamuta J.R."/>
            <person name="Hungria M."/>
        </authorList>
    </citation>
    <scope>NUCLEOTIDE SEQUENCE [LARGE SCALE GENOMIC DNA]</scope>
    <source>
        <strain evidence="6">CNPSo 3140</strain>
    </source>
</reference>
<organism evidence="5 6">
    <name type="scientific">Mesorhizobium atlanticum</name>
    <dbReference type="NCBI Taxonomy" id="2233532"/>
    <lineage>
        <taxon>Bacteria</taxon>
        <taxon>Pseudomonadati</taxon>
        <taxon>Pseudomonadota</taxon>
        <taxon>Alphaproteobacteria</taxon>
        <taxon>Hyphomicrobiales</taxon>
        <taxon>Phyllobacteriaceae</taxon>
        <taxon>Mesorhizobium</taxon>
    </lineage>
</organism>
<dbReference type="GO" id="GO:0042597">
    <property type="term" value="C:periplasmic space"/>
    <property type="evidence" value="ECO:0007669"/>
    <property type="project" value="UniProtKB-SubCell"/>
</dbReference>
<dbReference type="Pfam" id="PF09084">
    <property type="entry name" value="NMT1"/>
    <property type="match status" value="1"/>
</dbReference>
<dbReference type="Proteomes" id="UP000251956">
    <property type="component" value="Unassembled WGS sequence"/>
</dbReference>
<evidence type="ECO:0000256" key="2">
    <source>
        <dbReference type="ARBA" id="ARBA00010742"/>
    </source>
</evidence>
<feature type="domain" description="Solute-binding protein family 3/N-terminal" evidence="4">
    <location>
        <begin position="25"/>
        <end position="239"/>
    </location>
</feature>
<dbReference type="Gene3D" id="3.40.190.10">
    <property type="entry name" value="Periplasmic binding protein-like II"/>
    <property type="match status" value="2"/>
</dbReference>
<dbReference type="SUPFAM" id="SSF53850">
    <property type="entry name" value="Periplasmic binding protein-like II"/>
    <property type="match status" value="1"/>
</dbReference>
<name>A0A330GIA9_9HYPH</name>
<comment type="caution">
    <text evidence="5">The sequence shown here is derived from an EMBL/GenBank/DDBJ whole genome shotgun (WGS) entry which is preliminary data.</text>
</comment>
<dbReference type="PANTHER" id="PTHR30024">
    <property type="entry name" value="ALIPHATIC SULFONATES-BINDING PROTEIN-RELATED"/>
    <property type="match status" value="1"/>
</dbReference>
<dbReference type="InterPro" id="IPR015168">
    <property type="entry name" value="SsuA/THI5"/>
</dbReference>
<dbReference type="PANTHER" id="PTHR30024:SF47">
    <property type="entry name" value="TAURINE-BINDING PERIPLASMIC PROTEIN"/>
    <property type="match status" value="1"/>
</dbReference>
<dbReference type="AlphaFoldDB" id="A0A330GIA9"/>
<dbReference type="OrthoDB" id="7374754at2"/>
<evidence type="ECO:0000256" key="1">
    <source>
        <dbReference type="ARBA" id="ARBA00004418"/>
    </source>
</evidence>
<keyword evidence="3" id="KW-0732">Signal</keyword>
<evidence type="ECO:0000259" key="4">
    <source>
        <dbReference type="SMART" id="SM00062"/>
    </source>
</evidence>
<gene>
    <name evidence="5" type="ORF">DPM35_28815</name>
</gene>
<sequence length="323" mass="34245">MLNRLVGFAAIGLALGLAWPAGAGTLRLAHSTWVGYGPFYIARDKGFFKEEGVDVDLTIMEDTPAKMGALQAGQIDLVASTVDEFPIYMPPGKTLRYILAVDNSKGGDGIVARKDIKSIADLKGKKVAFETGSVSQFFFDAMLKEAGMSENDVEVVNMTATDAGVAFVAGQVDAAVTWEPALSQGANSANGHLLLSSADKPGLITDVVAVTPETAATHQADIKAFVRAWYRALEFIKTNPDEANQIMASGVGGWLADPAVFKQTLAGIEYLDKNANNTFFGSAAAPGQISKTLGYALDIWSEKGRIQAKVKPDDLIDYGFIGG</sequence>
<reference evidence="5 6" key="2">
    <citation type="submission" date="2018-07" db="EMBL/GenBank/DDBJ databases">
        <title>Diversity of Mesorhizobium strains in Brazil.</title>
        <authorList>
            <person name="Helene L.C.F."/>
            <person name="Dall'Agnol R."/>
            <person name="Delamuta J.R.M."/>
            <person name="Hungria M."/>
        </authorList>
    </citation>
    <scope>NUCLEOTIDE SEQUENCE [LARGE SCALE GENOMIC DNA]</scope>
    <source>
        <strain evidence="5 6">CNPSo 3140</strain>
    </source>
</reference>
<accession>A0A330GIA9</accession>
<protein>
    <submittedName>
        <fullName evidence="5">Taurine ABC transporter substrate-binding protein</fullName>
    </submittedName>
</protein>
<dbReference type="CDD" id="cd13563">
    <property type="entry name" value="PBP2_SsuA_like_6"/>
    <property type="match status" value="1"/>
</dbReference>
<dbReference type="InterPro" id="IPR001638">
    <property type="entry name" value="Solute-binding_3/MltF_N"/>
</dbReference>
<evidence type="ECO:0000313" key="5">
    <source>
        <dbReference type="EMBL" id="RAZ72354.1"/>
    </source>
</evidence>
<comment type="subcellular location">
    <subcellularLocation>
        <location evidence="1">Periplasm</location>
    </subcellularLocation>
</comment>
<keyword evidence="6" id="KW-1185">Reference proteome</keyword>
<dbReference type="SMART" id="SM00062">
    <property type="entry name" value="PBPb"/>
    <property type="match status" value="1"/>
</dbReference>
<dbReference type="EMBL" id="QMBQ01000011">
    <property type="protein sequence ID" value="RAZ72354.1"/>
    <property type="molecule type" value="Genomic_DNA"/>
</dbReference>
<evidence type="ECO:0000313" key="6">
    <source>
        <dbReference type="Proteomes" id="UP000251956"/>
    </source>
</evidence>
<evidence type="ECO:0000256" key="3">
    <source>
        <dbReference type="ARBA" id="ARBA00022729"/>
    </source>
</evidence>
<comment type="similarity">
    <text evidence="2">Belongs to the bacterial solute-binding protein SsuA/TauA family.</text>
</comment>